<sequence>MNQKTVNIIGWVLTGMVGALLALSAMMKLMRHDTALAQAAAAGIDADTYFMIGVVEAVALLLFLIPRTAVVGLLLLAAYMGGAIAMHVQLHQPIGMAVLVQVGVWVAGILRLPELRRRLIFGGGD</sequence>
<keyword evidence="2 5" id="KW-0812">Transmembrane</keyword>
<dbReference type="Pfam" id="PF13564">
    <property type="entry name" value="DoxX_2"/>
    <property type="match status" value="1"/>
</dbReference>
<dbReference type="EMBL" id="FOLL01000007">
    <property type="protein sequence ID" value="SFC26224.1"/>
    <property type="molecule type" value="Genomic_DNA"/>
</dbReference>
<accession>A0A1I1HQN4</accession>
<dbReference type="RefSeq" id="WP_090973319.1">
    <property type="nucleotide sequence ID" value="NZ_FOLL01000007.1"/>
</dbReference>
<reference evidence="7" key="1">
    <citation type="submission" date="2016-10" db="EMBL/GenBank/DDBJ databases">
        <authorList>
            <person name="Varghese N."/>
            <person name="Submissions S."/>
        </authorList>
    </citation>
    <scope>NUCLEOTIDE SEQUENCE [LARGE SCALE GENOMIC DNA]</scope>
    <source>
        <strain evidence="7">DSM 22900</strain>
    </source>
</reference>
<protein>
    <submittedName>
        <fullName evidence="6">DoxX-like family protein</fullName>
    </submittedName>
</protein>
<evidence type="ECO:0000256" key="2">
    <source>
        <dbReference type="ARBA" id="ARBA00022692"/>
    </source>
</evidence>
<keyword evidence="4 5" id="KW-0472">Membrane</keyword>
<keyword evidence="7" id="KW-1185">Reference proteome</keyword>
<evidence type="ECO:0000313" key="7">
    <source>
        <dbReference type="Proteomes" id="UP000199577"/>
    </source>
</evidence>
<dbReference type="STRING" id="623281.SAMN05421747_10763"/>
<dbReference type="InterPro" id="IPR032808">
    <property type="entry name" value="DoxX"/>
</dbReference>
<feature type="transmembrane region" description="Helical" evidence="5">
    <location>
        <begin position="94"/>
        <end position="112"/>
    </location>
</feature>
<evidence type="ECO:0000313" key="6">
    <source>
        <dbReference type="EMBL" id="SFC26224.1"/>
    </source>
</evidence>
<comment type="subcellular location">
    <subcellularLocation>
        <location evidence="1">Membrane</location>
        <topology evidence="1">Multi-pass membrane protein</topology>
    </subcellularLocation>
</comment>
<feature type="transmembrane region" description="Helical" evidence="5">
    <location>
        <begin position="70"/>
        <end position="88"/>
    </location>
</feature>
<evidence type="ECO:0000256" key="3">
    <source>
        <dbReference type="ARBA" id="ARBA00022989"/>
    </source>
</evidence>
<evidence type="ECO:0000256" key="5">
    <source>
        <dbReference type="SAM" id="Phobius"/>
    </source>
</evidence>
<evidence type="ECO:0000256" key="4">
    <source>
        <dbReference type="ARBA" id="ARBA00023136"/>
    </source>
</evidence>
<dbReference type="GO" id="GO:0016020">
    <property type="term" value="C:membrane"/>
    <property type="evidence" value="ECO:0007669"/>
    <property type="project" value="UniProtKB-SubCell"/>
</dbReference>
<dbReference type="Proteomes" id="UP000199577">
    <property type="component" value="Unassembled WGS sequence"/>
</dbReference>
<evidence type="ECO:0000256" key="1">
    <source>
        <dbReference type="ARBA" id="ARBA00004141"/>
    </source>
</evidence>
<organism evidence="6 7">
    <name type="scientific">Parapedobacter composti</name>
    <dbReference type="NCBI Taxonomy" id="623281"/>
    <lineage>
        <taxon>Bacteria</taxon>
        <taxon>Pseudomonadati</taxon>
        <taxon>Bacteroidota</taxon>
        <taxon>Sphingobacteriia</taxon>
        <taxon>Sphingobacteriales</taxon>
        <taxon>Sphingobacteriaceae</taxon>
        <taxon>Parapedobacter</taxon>
    </lineage>
</organism>
<dbReference type="AlphaFoldDB" id="A0A1I1HQN4"/>
<name>A0A1I1HQN4_9SPHI</name>
<gene>
    <name evidence="6" type="ORF">SAMN05421747_10763</name>
</gene>
<keyword evidence="3 5" id="KW-1133">Transmembrane helix</keyword>
<proteinExistence type="predicted"/>
<feature type="transmembrane region" description="Helical" evidence="5">
    <location>
        <begin position="49"/>
        <end position="65"/>
    </location>
</feature>